<evidence type="ECO:0008006" key="3">
    <source>
        <dbReference type="Google" id="ProtNLM"/>
    </source>
</evidence>
<dbReference type="Proteomes" id="UP000034894">
    <property type="component" value="Unassembled WGS sequence"/>
</dbReference>
<gene>
    <name evidence="1" type="ORF">UV73_C0003G0101</name>
</gene>
<dbReference type="EMBL" id="LCFP01000003">
    <property type="protein sequence ID" value="KKS98159.1"/>
    <property type="molecule type" value="Genomic_DNA"/>
</dbReference>
<dbReference type="AlphaFoldDB" id="A0A0G1DKJ6"/>
<name>A0A0G1DKJ6_9BACT</name>
<protein>
    <recommendedName>
        <fullName evidence="3">Hydrogenase maturation protease</fullName>
    </recommendedName>
</protein>
<evidence type="ECO:0000313" key="1">
    <source>
        <dbReference type="EMBL" id="KKS98159.1"/>
    </source>
</evidence>
<reference evidence="1 2" key="1">
    <citation type="journal article" date="2015" name="Nature">
        <title>rRNA introns, odd ribosomes, and small enigmatic genomes across a large radiation of phyla.</title>
        <authorList>
            <person name="Brown C.T."/>
            <person name="Hug L.A."/>
            <person name="Thomas B.C."/>
            <person name="Sharon I."/>
            <person name="Castelle C.J."/>
            <person name="Singh A."/>
            <person name="Wilkins M.J."/>
            <person name="Williams K.H."/>
            <person name="Banfield J.F."/>
        </authorList>
    </citation>
    <scope>NUCLEOTIDE SEQUENCE [LARGE SCALE GENOMIC DNA]</scope>
</reference>
<organism evidence="1 2">
    <name type="scientific">Candidatus Gottesmanbacteria bacterium GW2011_GWA2_43_14</name>
    <dbReference type="NCBI Taxonomy" id="1618443"/>
    <lineage>
        <taxon>Bacteria</taxon>
        <taxon>Candidatus Gottesmaniibacteriota</taxon>
    </lineage>
</organism>
<dbReference type="STRING" id="1618443.UV73_C0003G0101"/>
<proteinExistence type="predicted"/>
<sequence length="125" mass="14242">MNVYCLGNMLLPRDSLPLKILPRLKRKLPGFNFIKYDPTEELPDEAEKLVLIDTVLGIKKITIFNSLSAFSPTPNVSVHDYDLFLELSLRKKLRKLNDFLIIGVPDHILPDKAVAELCEILVNQL</sequence>
<comment type="caution">
    <text evidence="1">The sequence shown here is derived from an EMBL/GenBank/DDBJ whole genome shotgun (WGS) entry which is preliminary data.</text>
</comment>
<evidence type="ECO:0000313" key="2">
    <source>
        <dbReference type="Proteomes" id="UP000034894"/>
    </source>
</evidence>
<accession>A0A0G1DKJ6</accession>